<name>A0A8J5XQI5_DIALT</name>
<dbReference type="Gene3D" id="3.40.50.300">
    <property type="entry name" value="P-loop containing nucleotide triphosphate hydrolases"/>
    <property type="match status" value="1"/>
</dbReference>
<sequence>MLGGDTFDEFPIDEDPELLVQAAIEIERQQHLLGQLAQAVAAADGYPVTPAHARASPGRAASRVNTARPQAQALRVPAPRSMMPVLNGALVVNRAGGTPALMSLLDQKCAEVPDMDFFSPVAAGPRGSAPRTCAHEAQTSCKRKPTFQSPVVVGAMPHCCESTSTERAVVRARAAAAVSSDGLPFTIERAALDMRRKPTAAHTLHAAAGASNLKQPADGMCESPQDEVEESLLGNPPPLPQLDLAMANVTAGGLCAEWAPCEFDDDEAGCIAADASMVHAGAAHACLDARGRGSTPLRPHEMGARAPGTIGEPNAGIRIPRPCAPAAVDFDLTIGADEGDEIVDDVSDGGQPRAATAASVLTLAPRRWGFQPPVARPVPPALTQLAPNVSVPTDLAKQLRPHQRDGIVFLCNGISGNLVENQRGAVLADVPGLGKSAQVIGMLLACGSWLKKALIVCPVSLVDNWVCEFRKWAPDVQPPAKLLGPSGTTAIKLFVNYRGNALRVLIGSYERMRGDTQNLLCRAGIHVVVCDEAHRLKNAQTLEYKAVAAIGASGAAMVLITGTPVQNNAGEFFAMTNLALPGVLGSLANFKRKYEEPMASGEMSEELLRELKRETNAYVLRRGESILRQWLPMRLELLVFCKLTPAQSQLYTESVDRWAGARKAGEKSDSLKLVGELHKIVAHPCLAIADNRGASEPNIELLQSGKLRVVCALLEAIRERTDEKVLLTSNYCYTLDLLARLARVNRWPFLRVDGKVTISKRQELIDEFNAGSRSSQFLFLLSAKAGGAGLNITGASRLIIFEPSWNPAVDAQCCGRIWRLGQERKVVIIKLVGTSTIDELIVQRQQAKSEISGMLVERNESTERVWSAEELAFVASYDGATYSRLACERGTPQSLASGDAVLDALSIAEISHIEPVPEHVE</sequence>
<dbReference type="EMBL" id="JAGTXO010000015">
    <property type="protein sequence ID" value="KAG8463645.1"/>
    <property type="molecule type" value="Genomic_DNA"/>
</dbReference>
<evidence type="ECO:0000256" key="1">
    <source>
        <dbReference type="ARBA" id="ARBA00022801"/>
    </source>
</evidence>
<dbReference type="InterPro" id="IPR000330">
    <property type="entry name" value="SNF2_N"/>
</dbReference>
<proteinExistence type="predicted"/>
<dbReference type="Gene3D" id="3.40.50.10810">
    <property type="entry name" value="Tandem AAA-ATPase domain"/>
    <property type="match status" value="1"/>
</dbReference>
<dbReference type="Pfam" id="PF00176">
    <property type="entry name" value="SNF2-rel_dom"/>
    <property type="match status" value="1"/>
</dbReference>
<dbReference type="InterPro" id="IPR050496">
    <property type="entry name" value="SNF2_RAD54_helicase_repair"/>
</dbReference>
<evidence type="ECO:0000313" key="4">
    <source>
        <dbReference type="EMBL" id="KAG8463645.1"/>
    </source>
</evidence>
<evidence type="ECO:0008006" key="6">
    <source>
        <dbReference type="Google" id="ProtNLM"/>
    </source>
</evidence>
<dbReference type="PROSITE" id="PS51192">
    <property type="entry name" value="HELICASE_ATP_BIND_1"/>
    <property type="match status" value="1"/>
</dbReference>
<keyword evidence="5" id="KW-1185">Reference proteome</keyword>
<feature type="domain" description="Helicase ATP-binding" evidence="2">
    <location>
        <begin position="416"/>
        <end position="582"/>
    </location>
</feature>
<comment type="caution">
    <text evidence="4">The sequence shown here is derived from an EMBL/GenBank/DDBJ whole genome shotgun (WGS) entry which is preliminary data.</text>
</comment>
<dbReference type="SMART" id="SM00487">
    <property type="entry name" value="DEXDc"/>
    <property type="match status" value="1"/>
</dbReference>
<evidence type="ECO:0000259" key="3">
    <source>
        <dbReference type="PROSITE" id="PS51194"/>
    </source>
</evidence>
<feature type="domain" description="Helicase C-terminal" evidence="3">
    <location>
        <begin position="709"/>
        <end position="862"/>
    </location>
</feature>
<dbReference type="SUPFAM" id="SSF52540">
    <property type="entry name" value="P-loop containing nucleoside triphosphate hydrolases"/>
    <property type="match status" value="2"/>
</dbReference>
<dbReference type="PANTHER" id="PTHR45629:SF7">
    <property type="entry name" value="DNA EXCISION REPAIR PROTEIN ERCC-6-RELATED"/>
    <property type="match status" value="1"/>
</dbReference>
<dbReference type="AlphaFoldDB" id="A0A8J5XQI5"/>
<keyword evidence="1" id="KW-0378">Hydrolase</keyword>
<dbReference type="GO" id="GO:0005524">
    <property type="term" value="F:ATP binding"/>
    <property type="evidence" value="ECO:0007669"/>
    <property type="project" value="InterPro"/>
</dbReference>
<evidence type="ECO:0000313" key="5">
    <source>
        <dbReference type="Proteomes" id="UP000751190"/>
    </source>
</evidence>
<dbReference type="Gene3D" id="1.20.120.850">
    <property type="entry name" value="SWI2/SNF2 ATPases, N-terminal domain"/>
    <property type="match status" value="1"/>
</dbReference>
<dbReference type="InterPro" id="IPR027417">
    <property type="entry name" value="P-loop_NTPase"/>
</dbReference>
<dbReference type="Proteomes" id="UP000751190">
    <property type="component" value="Unassembled WGS sequence"/>
</dbReference>
<dbReference type="InterPro" id="IPR014001">
    <property type="entry name" value="Helicase_ATP-bd"/>
</dbReference>
<dbReference type="InterPro" id="IPR049730">
    <property type="entry name" value="SNF2/RAD54-like_C"/>
</dbReference>
<reference evidence="4" key="1">
    <citation type="submission" date="2021-05" db="EMBL/GenBank/DDBJ databases">
        <title>The genome of the haptophyte Pavlova lutheri (Diacronema luteri, Pavlovales) - a model for lipid biosynthesis in eukaryotic algae.</title>
        <authorList>
            <person name="Hulatt C.J."/>
            <person name="Posewitz M.C."/>
        </authorList>
    </citation>
    <scope>NUCLEOTIDE SEQUENCE</scope>
    <source>
        <strain evidence="4">NIVA-4/92</strain>
    </source>
</reference>
<dbReference type="OrthoDB" id="413460at2759"/>
<dbReference type="CDD" id="cd18793">
    <property type="entry name" value="SF2_C_SNF"/>
    <property type="match status" value="1"/>
</dbReference>
<accession>A0A8J5XQI5</accession>
<dbReference type="InterPro" id="IPR038718">
    <property type="entry name" value="SNF2-like_sf"/>
</dbReference>
<dbReference type="InterPro" id="IPR001650">
    <property type="entry name" value="Helicase_C-like"/>
</dbReference>
<dbReference type="SMART" id="SM00490">
    <property type="entry name" value="HELICc"/>
    <property type="match status" value="1"/>
</dbReference>
<dbReference type="PROSITE" id="PS51194">
    <property type="entry name" value="HELICASE_CTER"/>
    <property type="match status" value="1"/>
</dbReference>
<dbReference type="GO" id="GO:0016787">
    <property type="term" value="F:hydrolase activity"/>
    <property type="evidence" value="ECO:0007669"/>
    <property type="project" value="UniProtKB-KW"/>
</dbReference>
<evidence type="ECO:0000259" key="2">
    <source>
        <dbReference type="PROSITE" id="PS51192"/>
    </source>
</evidence>
<gene>
    <name evidence="4" type="ORF">KFE25_003918</name>
</gene>
<dbReference type="PANTHER" id="PTHR45629">
    <property type="entry name" value="SNF2/RAD54 FAMILY MEMBER"/>
    <property type="match status" value="1"/>
</dbReference>
<dbReference type="Pfam" id="PF00271">
    <property type="entry name" value="Helicase_C"/>
    <property type="match status" value="1"/>
</dbReference>
<protein>
    <recommendedName>
        <fullName evidence="6">DNA repair and recombination protein RAD54B</fullName>
    </recommendedName>
</protein>
<organism evidence="4 5">
    <name type="scientific">Diacronema lutheri</name>
    <name type="common">Unicellular marine alga</name>
    <name type="synonym">Monochrysis lutheri</name>
    <dbReference type="NCBI Taxonomy" id="2081491"/>
    <lineage>
        <taxon>Eukaryota</taxon>
        <taxon>Haptista</taxon>
        <taxon>Haptophyta</taxon>
        <taxon>Pavlovophyceae</taxon>
        <taxon>Pavlovales</taxon>
        <taxon>Pavlovaceae</taxon>
        <taxon>Diacronema</taxon>
    </lineage>
</organism>